<gene>
    <name evidence="1" type="ORF">NE398_07555</name>
</gene>
<comment type="caution">
    <text evidence="1">The sequence shown here is derived from an EMBL/GenBank/DDBJ whole genome shotgun (WGS) entry which is preliminary data.</text>
</comment>
<keyword evidence="2" id="KW-1185">Reference proteome</keyword>
<organism evidence="1 2">
    <name type="scientific">Clostridium tertium</name>
    <dbReference type="NCBI Taxonomy" id="1559"/>
    <lineage>
        <taxon>Bacteria</taxon>
        <taxon>Bacillati</taxon>
        <taxon>Bacillota</taxon>
        <taxon>Clostridia</taxon>
        <taxon>Eubacteriales</taxon>
        <taxon>Clostridiaceae</taxon>
        <taxon>Clostridium</taxon>
    </lineage>
</organism>
<protein>
    <submittedName>
        <fullName evidence="1">Uncharacterized protein</fullName>
    </submittedName>
</protein>
<proteinExistence type="predicted"/>
<dbReference type="EMBL" id="JAMRYU010000006">
    <property type="protein sequence ID" value="MDC4240017.1"/>
    <property type="molecule type" value="Genomic_DNA"/>
</dbReference>
<dbReference type="AlphaFoldDB" id="A0A9X3XN69"/>
<sequence length="159" mass="18735">MKETKNIDNFFKLHLNNFNILEKDIISFELKDDTLSLNFDDINYLLSNKISVFLKNIKTREIFKCSSFINNNNLNIDLSNLKYFCTDYEYSIIIINEVNNSSTMIYPKYKNKAQNYSVIGNSSNKHIKWFLRLLENGEFRLSAIALFPNYNNIEENISS</sequence>
<dbReference type="Proteomes" id="UP001141183">
    <property type="component" value="Unassembled WGS sequence"/>
</dbReference>
<reference evidence="1" key="1">
    <citation type="submission" date="2022-05" db="EMBL/GenBank/DDBJ databases">
        <title>Draft genome sequence of Clostridium tertium strain CP3 isolated from Peru.</title>
        <authorList>
            <person name="Hurtado R."/>
            <person name="Lima L."/>
            <person name="Sousa T."/>
            <person name="Jaiswal A.K."/>
            <person name="Tiwari S."/>
            <person name="Maturrano L."/>
            <person name="Brenig B."/>
            <person name="Azevedo V."/>
        </authorList>
    </citation>
    <scope>NUCLEOTIDE SEQUENCE</scope>
    <source>
        <strain evidence="1">CP3</strain>
    </source>
</reference>
<evidence type="ECO:0000313" key="2">
    <source>
        <dbReference type="Proteomes" id="UP001141183"/>
    </source>
</evidence>
<evidence type="ECO:0000313" key="1">
    <source>
        <dbReference type="EMBL" id="MDC4240017.1"/>
    </source>
</evidence>
<dbReference type="RefSeq" id="WP_008679061.1">
    <property type="nucleotide sequence ID" value="NZ_CABKOG010000003.1"/>
</dbReference>
<accession>A0A9X3XN69</accession>
<name>A0A9X3XN69_9CLOT</name>